<gene>
    <name evidence="5" type="ORF">Z520_06440</name>
</gene>
<dbReference type="InterPro" id="IPR036291">
    <property type="entry name" value="NAD(P)-bd_dom_sf"/>
</dbReference>
<evidence type="ECO:0000256" key="1">
    <source>
        <dbReference type="ARBA" id="ARBA00006484"/>
    </source>
</evidence>
<proteinExistence type="inferred from homology"/>
<dbReference type="PROSITE" id="PS51257">
    <property type="entry name" value="PROKAR_LIPOPROTEIN"/>
    <property type="match status" value="1"/>
</dbReference>
<dbReference type="PROSITE" id="PS00061">
    <property type="entry name" value="ADH_SHORT"/>
    <property type="match status" value="1"/>
</dbReference>
<evidence type="ECO:0000256" key="3">
    <source>
        <dbReference type="ARBA" id="ARBA00023002"/>
    </source>
</evidence>
<dbReference type="GO" id="GO:0006633">
    <property type="term" value="P:fatty acid biosynthetic process"/>
    <property type="evidence" value="ECO:0007669"/>
    <property type="project" value="TreeGrafter"/>
</dbReference>
<evidence type="ECO:0000313" key="6">
    <source>
        <dbReference type="Proteomes" id="UP000053411"/>
    </source>
</evidence>
<dbReference type="RefSeq" id="XP_016631785.1">
    <property type="nucleotide sequence ID" value="XM_016776940.1"/>
</dbReference>
<dbReference type="Gene3D" id="3.40.50.720">
    <property type="entry name" value="NAD(P)-binding Rossmann-like Domain"/>
    <property type="match status" value="1"/>
</dbReference>
<protein>
    <recommendedName>
        <fullName evidence="7">3-oxoacyl-[acyl-carrier protein] reductase</fullName>
    </recommendedName>
</protein>
<dbReference type="GO" id="GO:0016616">
    <property type="term" value="F:oxidoreductase activity, acting on the CH-OH group of donors, NAD or NADP as acceptor"/>
    <property type="evidence" value="ECO:0007669"/>
    <property type="project" value="TreeGrafter"/>
</dbReference>
<sequence length="258" mass="27259">MTVDNRLEDRLALITGASGGIGSSCARTLWARGMALALTFSTGKAQLDELIRELESLDLGGRGRRQISAHQANLESTGDIDRLFGEVQQAHGKRPDVLVANAGYAKVIPDIADISLEEFDRTMAVNLRATFLLVKLALPAMMDQGWGRIVFISSIAAEGGGINGCHYAASKAGMNGMMRNLATKLARHGITVNSLAPALIGATGLIPDESMLKGTLGDVRNIPVGRLGTPQECANVVEMICTTGYLTGQNILLTGGLK</sequence>
<keyword evidence="2" id="KW-0521">NADP</keyword>
<evidence type="ECO:0000313" key="5">
    <source>
        <dbReference type="EMBL" id="KIX97662.1"/>
    </source>
</evidence>
<dbReference type="OrthoDB" id="37659at2759"/>
<dbReference type="InterPro" id="IPR002347">
    <property type="entry name" value="SDR_fam"/>
</dbReference>
<keyword evidence="6" id="KW-1185">Reference proteome</keyword>
<dbReference type="GeneID" id="27712186"/>
<evidence type="ECO:0008006" key="7">
    <source>
        <dbReference type="Google" id="ProtNLM"/>
    </source>
</evidence>
<organism evidence="5 6">
    <name type="scientific">Fonsecaea multimorphosa CBS 102226</name>
    <dbReference type="NCBI Taxonomy" id="1442371"/>
    <lineage>
        <taxon>Eukaryota</taxon>
        <taxon>Fungi</taxon>
        <taxon>Dikarya</taxon>
        <taxon>Ascomycota</taxon>
        <taxon>Pezizomycotina</taxon>
        <taxon>Eurotiomycetes</taxon>
        <taxon>Chaetothyriomycetidae</taxon>
        <taxon>Chaetothyriales</taxon>
        <taxon>Herpotrichiellaceae</taxon>
        <taxon>Fonsecaea</taxon>
    </lineage>
</organism>
<dbReference type="EMBL" id="KN848073">
    <property type="protein sequence ID" value="KIX97662.1"/>
    <property type="molecule type" value="Genomic_DNA"/>
</dbReference>
<reference evidence="5 6" key="1">
    <citation type="submission" date="2015-01" db="EMBL/GenBank/DDBJ databases">
        <title>The Genome Sequence of Fonsecaea multimorphosa CBS 102226.</title>
        <authorList>
            <consortium name="The Broad Institute Genomics Platform"/>
            <person name="Cuomo C."/>
            <person name="de Hoog S."/>
            <person name="Gorbushina A."/>
            <person name="Stielow B."/>
            <person name="Teixiera M."/>
            <person name="Abouelleil A."/>
            <person name="Chapman S.B."/>
            <person name="Priest M."/>
            <person name="Young S.K."/>
            <person name="Wortman J."/>
            <person name="Nusbaum C."/>
            <person name="Birren B."/>
        </authorList>
    </citation>
    <scope>NUCLEOTIDE SEQUENCE [LARGE SCALE GENOMIC DNA]</scope>
    <source>
        <strain evidence="5 6">CBS 102226</strain>
    </source>
</reference>
<evidence type="ECO:0000256" key="4">
    <source>
        <dbReference type="RuleBase" id="RU000363"/>
    </source>
</evidence>
<dbReference type="FunFam" id="3.40.50.720:FF:000173">
    <property type="entry name" value="3-oxoacyl-[acyl-carrier protein] reductase"/>
    <property type="match status" value="1"/>
</dbReference>
<dbReference type="GO" id="GO:0048038">
    <property type="term" value="F:quinone binding"/>
    <property type="evidence" value="ECO:0007669"/>
    <property type="project" value="TreeGrafter"/>
</dbReference>
<dbReference type="CDD" id="cd05233">
    <property type="entry name" value="SDR_c"/>
    <property type="match status" value="1"/>
</dbReference>
<dbReference type="STRING" id="1442371.A0A0D2JW07"/>
<dbReference type="Pfam" id="PF00106">
    <property type="entry name" value="adh_short"/>
    <property type="match status" value="1"/>
</dbReference>
<evidence type="ECO:0000256" key="2">
    <source>
        <dbReference type="ARBA" id="ARBA00022857"/>
    </source>
</evidence>
<name>A0A0D2JW07_9EURO</name>
<dbReference type="PANTHER" id="PTHR42760">
    <property type="entry name" value="SHORT-CHAIN DEHYDROGENASES/REDUCTASES FAMILY MEMBER"/>
    <property type="match status" value="1"/>
</dbReference>
<dbReference type="PRINTS" id="PR00081">
    <property type="entry name" value="GDHRDH"/>
</dbReference>
<dbReference type="SUPFAM" id="SSF51735">
    <property type="entry name" value="NAD(P)-binding Rossmann-fold domains"/>
    <property type="match status" value="1"/>
</dbReference>
<dbReference type="PANTHER" id="PTHR42760:SF127">
    <property type="entry name" value="3-KETOACYL-ACYL CARRIER PROTEIN REDUCTASE-RELATED"/>
    <property type="match status" value="1"/>
</dbReference>
<dbReference type="InterPro" id="IPR020904">
    <property type="entry name" value="Sc_DH/Rdtase_CS"/>
</dbReference>
<dbReference type="PRINTS" id="PR00080">
    <property type="entry name" value="SDRFAMILY"/>
</dbReference>
<accession>A0A0D2JW07</accession>
<keyword evidence="3" id="KW-0560">Oxidoreductase</keyword>
<dbReference type="VEuPathDB" id="FungiDB:Z520_06440"/>
<comment type="similarity">
    <text evidence="1 4">Belongs to the short-chain dehydrogenases/reductases (SDR) family.</text>
</comment>
<dbReference type="Proteomes" id="UP000053411">
    <property type="component" value="Unassembled WGS sequence"/>
</dbReference>
<dbReference type="AlphaFoldDB" id="A0A0D2JW07"/>